<sequence>MNRSDKVLVKQIAHSLKNDNRLICPYCGAVLNQIFQHGYASYYETIRLDWQNGKYKQACIEDSELLEFEVEGYTCPECGAELSSSEVERKI</sequence>
<dbReference type="EMBL" id="QMNG01000069">
    <property type="protein sequence ID" value="RLC36281.1"/>
    <property type="molecule type" value="Genomic_DNA"/>
</dbReference>
<accession>A0A420ZBG6</accession>
<evidence type="ECO:0000313" key="2">
    <source>
        <dbReference type="Proteomes" id="UP000281261"/>
    </source>
</evidence>
<protein>
    <submittedName>
        <fullName evidence="1">Uncharacterized protein</fullName>
    </submittedName>
</protein>
<dbReference type="Proteomes" id="UP000281261">
    <property type="component" value="Unassembled WGS sequence"/>
</dbReference>
<evidence type="ECO:0000313" key="1">
    <source>
        <dbReference type="EMBL" id="RLC36281.1"/>
    </source>
</evidence>
<name>A0A420ZBG6_UNCK3</name>
<gene>
    <name evidence="1" type="ORF">DRH29_04900</name>
</gene>
<comment type="caution">
    <text evidence="1">The sequence shown here is derived from an EMBL/GenBank/DDBJ whole genome shotgun (WGS) entry which is preliminary data.</text>
</comment>
<reference evidence="1 2" key="1">
    <citation type="submission" date="2018-06" db="EMBL/GenBank/DDBJ databases">
        <title>Extensive metabolic versatility and redundancy in microbially diverse, dynamic hydrothermal sediments.</title>
        <authorList>
            <person name="Dombrowski N."/>
            <person name="Teske A."/>
            <person name="Baker B.J."/>
        </authorList>
    </citation>
    <scope>NUCLEOTIDE SEQUENCE [LARGE SCALE GENOMIC DNA]</scope>
    <source>
        <strain evidence="1">B79_G16</strain>
    </source>
</reference>
<proteinExistence type="predicted"/>
<organism evidence="1 2">
    <name type="scientific">candidate division Kazan bacterium</name>
    <dbReference type="NCBI Taxonomy" id="2202143"/>
    <lineage>
        <taxon>Bacteria</taxon>
        <taxon>Bacteria division Kazan-3B-28</taxon>
    </lineage>
</organism>
<dbReference type="AlphaFoldDB" id="A0A420ZBG6"/>